<sequence>NSNNPILDVTSSSMSCNGGTKADDTLEVAAGSEIGLQWHHNDGASTAGDNDEPIAASHKGPVMVYIAPAESNGEGDVWVKIQQDGLTGTTWGVDNFITNKGLVNVKIPDLAAGDYLIRPEIIALHEASSQGKAQFYNGCGQIKVTGSGSASLPSGVAFPGAYSATDPGVLCNIYGGEVKCTASGSAGYDVPGPKV</sequence>
<evidence type="ECO:0000256" key="11">
    <source>
        <dbReference type="RuleBase" id="RU368122"/>
    </source>
</evidence>
<evidence type="ECO:0000256" key="3">
    <source>
        <dbReference type="ARBA" id="ARBA00022525"/>
    </source>
</evidence>
<proteinExistence type="inferred from homology"/>
<evidence type="ECO:0000313" key="14">
    <source>
        <dbReference type="EMBL" id="OAF99669.1"/>
    </source>
</evidence>
<comment type="similarity">
    <text evidence="9">Belongs to the polysaccharide monooxygenase AA9 family.</text>
</comment>
<dbReference type="GO" id="GO:0030245">
    <property type="term" value="P:cellulose catabolic process"/>
    <property type="evidence" value="ECO:0007669"/>
    <property type="project" value="UniProtKB-UniRule"/>
</dbReference>
<dbReference type="Proteomes" id="UP000077069">
    <property type="component" value="Unassembled WGS sequence"/>
</dbReference>
<dbReference type="RefSeq" id="XP_018030035.1">
    <property type="nucleotide sequence ID" value="XM_018173492.1"/>
</dbReference>
<evidence type="ECO:0000256" key="6">
    <source>
        <dbReference type="ARBA" id="ARBA00023157"/>
    </source>
</evidence>
<organism evidence="14 15">
    <name type="scientific">Paraphaeosphaeria sporulosa</name>
    <dbReference type="NCBI Taxonomy" id="1460663"/>
    <lineage>
        <taxon>Eukaryota</taxon>
        <taxon>Fungi</taxon>
        <taxon>Dikarya</taxon>
        <taxon>Ascomycota</taxon>
        <taxon>Pezizomycotina</taxon>
        <taxon>Dothideomycetes</taxon>
        <taxon>Pleosporomycetidae</taxon>
        <taxon>Pleosporales</taxon>
        <taxon>Massarineae</taxon>
        <taxon>Didymosphaeriaceae</taxon>
        <taxon>Paraphaeosphaeria</taxon>
    </lineage>
</organism>
<name>A0A177BZ89_9PLEO</name>
<dbReference type="STRING" id="1460663.A0A177BZ89"/>
<comment type="cofactor">
    <cofactor evidence="1">
        <name>Cu(2+)</name>
        <dbReference type="ChEBI" id="CHEBI:29036"/>
    </cofactor>
</comment>
<feature type="non-terminal residue" evidence="14">
    <location>
        <position position="195"/>
    </location>
</feature>
<evidence type="ECO:0000256" key="10">
    <source>
        <dbReference type="ARBA" id="ARBA00045077"/>
    </source>
</evidence>
<feature type="region of interest" description="Disordered" evidence="12">
    <location>
        <begin position="1"/>
        <end position="20"/>
    </location>
</feature>
<protein>
    <recommendedName>
        <fullName evidence="11">AA9 family lytic polysaccharide monooxygenase</fullName>
        <ecNumber evidence="11">1.14.99.56</ecNumber>
    </recommendedName>
    <alternativeName>
        <fullName evidence="11">Endo-beta-1,4-glucanase</fullName>
    </alternativeName>
    <alternativeName>
        <fullName evidence="11">Glycosyl hydrolase 61 family protein</fullName>
    </alternativeName>
</protein>
<comment type="subcellular location">
    <subcellularLocation>
        <location evidence="2 11">Secreted</location>
    </subcellularLocation>
</comment>
<comment type="catalytic activity">
    <reaction evidence="10 11">
        <text>[(1-&gt;4)-beta-D-glucosyl]n+m + reduced acceptor + O2 = 4-dehydro-beta-D-glucosyl-[(1-&gt;4)-beta-D-glucosyl]n-1 + [(1-&gt;4)-beta-D-glucosyl]m + acceptor + H2O.</text>
        <dbReference type="EC" id="1.14.99.56"/>
    </reaction>
</comment>
<dbReference type="InterPro" id="IPR005103">
    <property type="entry name" value="AA9_LPMO"/>
</dbReference>
<feature type="compositionally biased region" description="Polar residues" evidence="12">
    <location>
        <begin position="1"/>
        <end position="18"/>
    </location>
</feature>
<dbReference type="Gene3D" id="2.70.50.70">
    <property type="match status" value="1"/>
</dbReference>
<dbReference type="EC" id="1.14.99.56" evidence="11"/>
<dbReference type="GO" id="GO:0030248">
    <property type="term" value="F:cellulose binding"/>
    <property type="evidence" value="ECO:0007669"/>
    <property type="project" value="UniProtKB-UniRule"/>
</dbReference>
<comment type="function">
    <text evidence="11">Lytic polysaccharide monooxygenase (LMPO) that depolymerizes crystalline and amorphous polysaccharides via the oxidation of scissile alpha- or beta-(1-4)-glycosidic bonds, yielding C1 and/or C4 oxidation products. Catalysis by LPMOs requires the reduction of the active-site copper from Cu(II) to Cu(I) by a reducing agent and H(2)O(2) or O(2) as a cosubstrate.</text>
</comment>
<accession>A0A177BZ89</accession>
<dbReference type="OrthoDB" id="5558646at2759"/>
<keyword evidence="8 11" id="KW-0624">Polysaccharide degradation</keyword>
<comment type="domain">
    <text evidence="11">Has a modular structure: an endo-beta-1,4-glucanase catalytic module at the N-terminus, a linker rich in serines and threonines, and a C-terminal carbohydrate-binding module (CBM).</text>
</comment>
<keyword evidence="4 11" id="KW-0136">Cellulose degradation</keyword>
<dbReference type="PANTHER" id="PTHR33353:SF17">
    <property type="entry name" value="ENDO-BETA-1,4-GLUCANASE D"/>
    <property type="match status" value="1"/>
</dbReference>
<evidence type="ECO:0000256" key="7">
    <source>
        <dbReference type="ARBA" id="ARBA00023277"/>
    </source>
</evidence>
<dbReference type="AlphaFoldDB" id="A0A177BZ89"/>
<dbReference type="InterPro" id="IPR049892">
    <property type="entry name" value="AA9"/>
</dbReference>
<feature type="domain" description="Auxiliary Activity family 9 catalytic" evidence="13">
    <location>
        <begin position="2"/>
        <end position="175"/>
    </location>
</feature>
<keyword evidence="3 11" id="KW-0964">Secreted</keyword>
<evidence type="ECO:0000256" key="8">
    <source>
        <dbReference type="ARBA" id="ARBA00023326"/>
    </source>
</evidence>
<dbReference type="InParanoid" id="A0A177BZ89"/>
<evidence type="ECO:0000256" key="9">
    <source>
        <dbReference type="ARBA" id="ARBA00044502"/>
    </source>
</evidence>
<dbReference type="CDD" id="cd21175">
    <property type="entry name" value="LPMO_AA9"/>
    <property type="match status" value="1"/>
</dbReference>
<evidence type="ECO:0000313" key="15">
    <source>
        <dbReference type="Proteomes" id="UP000077069"/>
    </source>
</evidence>
<evidence type="ECO:0000256" key="1">
    <source>
        <dbReference type="ARBA" id="ARBA00001973"/>
    </source>
</evidence>
<keyword evidence="5" id="KW-0186">Copper</keyword>
<dbReference type="PANTHER" id="PTHR33353">
    <property type="entry name" value="PUTATIVE (AFU_ORTHOLOGUE AFUA_1G12560)-RELATED"/>
    <property type="match status" value="1"/>
</dbReference>
<dbReference type="GeneID" id="28756978"/>
<reference evidence="14 15" key="1">
    <citation type="submission" date="2016-05" db="EMBL/GenBank/DDBJ databases">
        <title>Comparative analysis of secretome profiles of manganese(II)-oxidizing ascomycete fungi.</title>
        <authorList>
            <consortium name="DOE Joint Genome Institute"/>
            <person name="Zeiner C.A."/>
            <person name="Purvine S.O."/>
            <person name="Zink E.M."/>
            <person name="Wu S."/>
            <person name="Pasa-Tolic L."/>
            <person name="Chaput D.L."/>
            <person name="Haridas S."/>
            <person name="Grigoriev I.V."/>
            <person name="Santelli C.M."/>
            <person name="Hansel C.M."/>
        </authorList>
    </citation>
    <scope>NUCLEOTIDE SEQUENCE [LARGE SCALE GENOMIC DNA]</scope>
    <source>
        <strain evidence="14 15">AP3s5-JAC2a</strain>
    </source>
</reference>
<dbReference type="Pfam" id="PF03443">
    <property type="entry name" value="AA9"/>
    <property type="match status" value="1"/>
</dbReference>
<keyword evidence="15" id="KW-1185">Reference proteome</keyword>
<keyword evidence="7 11" id="KW-0119">Carbohydrate metabolism</keyword>
<feature type="non-terminal residue" evidence="14">
    <location>
        <position position="1"/>
    </location>
</feature>
<evidence type="ECO:0000256" key="5">
    <source>
        <dbReference type="ARBA" id="ARBA00023008"/>
    </source>
</evidence>
<evidence type="ECO:0000256" key="2">
    <source>
        <dbReference type="ARBA" id="ARBA00004613"/>
    </source>
</evidence>
<keyword evidence="6 11" id="KW-1015">Disulfide bond</keyword>
<evidence type="ECO:0000256" key="4">
    <source>
        <dbReference type="ARBA" id="ARBA00023001"/>
    </source>
</evidence>
<dbReference type="EMBL" id="KV441561">
    <property type="protein sequence ID" value="OAF99669.1"/>
    <property type="molecule type" value="Genomic_DNA"/>
</dbReference>
<evidence type="ECO:0000256" key="12">
    <source>
        <dbReference type="SAM" id="MobiDB-lite"/>
    </source>
</evidence>
<gene>
    <name evidence="14" type="ORF">CC84DRAFT_1052295</name>
</gene>
<dbReference type="GO" id="GO:0008810">
    <property type="term" value="F:cellulase activity"/>
    <property type="evidence" value="ECO:0007669"/>
    <property type="project" value="UniProtKB-UniRule"/>
</dbReference>
<dbReference type="GO" id="GO:0005576">
    <property type="term" value="C:extracellular region"/>
    <property type="evidence" value="ECO:0007669"/>
    <property type="project" value="UniProtKB-SubCell"/>
</dbReference>
<evidence type="ECO:0000259" key="13">
    <source>
        <dbReference type="Pfam" id="PF03443"/>
    </source>
</evidence>